<dbReference type="InterPro" id="IPR003599">
    <property type="entry name" value="Ig_sub"/>
</dbReference>
<keyword evidence="1" id="KW-0391">Immunity</keyword>
<dbReference type="OrthoDB" id="8865476at2759"/>
<evidence type="ECO:0000256" key="2">
    <source>
        <dbReference type="ARBA" id="ARBA00023130"/>
    </source>
</evidence>
<dbReference type="Ensembl" id="ENSLLET00000010080.1">
    <property type="protein sequence ID" value="ENSLLEP00000009703.1"/>
    <property type="gene ID" value="ENSLLEG00000006186.1"/>
</dbReference>
<dbReference type="GO" id="GO:0002250">
    <property type="term" value="P:adaptive immune response"/>
    <property type="evidence" value="ECO:0007669"/>
    <property type="project" value="UniProtKB-KW"/>
</dbReference>
<dbReference type="GO" id="GO:0019814">
    <property type="term" value="C:immunoglobulin complex"/>
    <property type="evidence" value="ECO:0007669"/>
    <property type="project" value="UniProtKB-KW"/>
</dbReference>
<dbReference type="InterPro" id="IPR007110">
    <property type="entry name" value="Ig-like_dom"/>
</dbReference>
<feature type="domain" description="Ig-like" evidence="4">
    <location>
        <begin position="11"/>
        <end position="113"/>
    </location>
</feature>
<evidence type="ECO:0000259" key="4">
    <source>
        <dbReference type="PROSITE" id="PS50835"/>
    </source>
</evidence>
<dbReference type="GO" id="GO:0005576">
    <property type="term" value="C:extracellular region"/>
    <property type="evidence" value="ECO:0007669"/>
    <property type="project" value="UniProtKB-ARBA"/>
</dbReference>
<keyword evidence="2" id="KW-1064">Adaptive immunity</keyword>
<dbReference type="GeneTree" id="ENSGT01030000234536"/>
<reference evidence="5" key="1">
    <citation type="submission" date="2025-08" db="UniProtKB">
        <authorList>
            <consortium name="Ensembl"/>
        </authorList>
    </citation>
    <scope>IDENTIFICATION</scope>
</reference>
<dbReference type="InterPro" id="IPR036179">
    <property type="entry name" value="Ig-like_dom_sf"/>
</dbReference>
<proteinExistence type="predicted"/>
<dbReference type="PANTHER" id="PTHR23266">
    <property type="entry name" value="IMMUNOGLOBULIN HEAVY CHAIN"/>
    <property type="match status" value="1"/>
</dbReference>
<dbReference type="Gene3D" id="2.60.40.10">
    <property type="entry name" value="Immunoglobulins"/>
    <property type="match status" value="1"/>
</dbReference>
<dbReference type="Proteomes" id="UP000694569">
    <property type="component" value="Unplaced"/>
</dbReference>
<evidence type="ECO:0000313" key="6">
    <source>
        <dbReference type="Proteomes" id="UP000694569"/>
    </source>
</evidence>
<dbReference type="AlphaFoldDB" id="A0A8C5PAD2"/>
<dbReference type="SUPFAM" id="SSF48726">
    <property type="entry name" value="Immunoglobulin"/>
    <property type="match status" value="1"/>
</dbReference>
<keyword evidence="6" id="KW-1185">Reference proteome</keyword>
<accession>A0A8C5PAD2</accession>
<reference evidence="5" key="2">
    <citation type="submission" date="2025-09" db="UniProtKB">
        <authorList>
            <consortium name="Ensembl"/>
        </authorList>
    </citation>
    <scope>IDENTIFICATION</scope>
</reference>
<dbReference type="Pfam" id="PF07686">
    <property type="entry name" value="V-set"/>
    <property type="match status" value="1"/>
</dbReference>
<organism evidence="5 6">
    <name type="scientific">Leptobrachium leishanense</name>
    <name type="common">Leishan spiny toad</name>
    <dbReference type="NCBI Taxonomy" id="445787"/>
    <lineage>
        <taxon>Eukaryota</taxon>
        <taxon>Metazoa</taxon>
        <taxon>Chordata</taxon>
        <taxon>Craniata</taxon>
        <taxon>Vertebrata</taxon>
        <taxon>Euteleostomi</taxon>
        <taxon>Amphibia</taxon>
        <taxon>Batrachia</taxon>
        <taxon>Anura</taxon>
        <taxon>Pelobatoidea</taxon>
        <taxon>Megophryidae</taxon>
        <taxon>Leptobrachium</taxon>
    </lineage>
</organism>
<name>A0A8C5PAD2_9ANUR</name>
<evidence type="ECO:0000313" key="5">
    <source>
        <dbReference type="Ensembl" id="ENSLLEP00000009703.1"/>
    </source>
</evidence>
<evidence type="ECO:0000256" key="1">
    <source>
        <dbReference type="ARBA" id="ARBA00022859"/>
    </source>
</evidence>
<evidence type="ECO:0000256" key="3">
    <source>
        <dbReference type="ARBA" id="ARBA00043265"/>
    </source>
</evidence>
<dbReference type="SMART" id="SM00409">
    <property type="entry name" value="IG"/>
    <property type="match status" value="1"/>
</dbReference>
<dbReference type="PROSITE" id="PS50835">
    <property type="entry name" value="IG_LIKE"/>
    <property type="match status" value="1"/>
</dbReference>
<dbReference type="InterPro" id="IPR013783">
    <property type="entry name" value="Ig-like_fold"/>
</dbReference>
<dbReference type="InterPro" id="IPR050199">
    <property type="entry name" value="IgHV"/>
</dbReference>
<sequence length="128" mass="14540">YMWENRSCMTPFIKGVLSQAVTLDQPGSIVVKPSETLKISCKVSESITYNDWAWLRQKTGSGLENIGYINSIDKTYYAPAFQGKVTVTRDTSKKEFYLKMPNMRNYDSGKYYCARDVHTVITGKQGSL</sequence>
<dbReference type="InterPro" id="IPR013106">
    <property type="entry name" value="Ig_V-set"/>
</dbReference>
<dbReference type="SMART" id="SM00406">
    <property type="entry name" value="IGv"/>
    <property type="match status" value="1"/>
</dbReference>
<protein>
    <recommendedName>
        <fullName evidence="4">Ig-like domain-containing protein</fullName>
    </recommendedName>
</protein>
<keyword evidence="3" id="KW-1280">Immunoglobulin</keyword>